<reference evidence="1 2" key="1">
    <citation type="submission" date="2018-12" db="EMBL/GenBank/DDBJ databases">
        <authorList>
            <person name="Feng G."/>
            <person name="Zhu H."/>
        </authorList>
    </citation>
    <scope>NUCLEOTIDE SEQUENCE [LARGE SCALE GENOMIC DNA]</scope>
    <source>
        <strain evidence="1 2">KCTC 12533</strain>
    </source>
</reference>
<sequence length="165" mass="18124">MLFVFWVGEELEEVEEVDAVARLAVALLAGLLAEEDLVAEEDFFVSGFKALGFASLFSCWLLPRPPRPALISDDASDWLETPDVPPTGVVAEELEVAEPGFVEVVEELAFTLLPIPDALVVGLVGWACFICSFSIQGGMKGERTEYDMLPPFIRFQALPVLKYDV</sequence>
<keyword evidence="2" id="KW-1185">Reference proteome</keyword>
<comment type="caution">
    <text evidence="1">The sequence shown here is derived from an EMBL/GenBank/DDBJ whole genome shotgun (WGS) entry which is preliminary data.</text>
</comment>
<dbReference type="Proteomes" id="UP000273500">
    <property type="component" value="Unassembled WGS sequence"/>
</dbReference>
<accession>A0A428KUN7</accession>
<proteinExistence type="predicted"/>
<evidence type="ECO:0000313" key="2">
    <source>
        <dbReference type="Proteomes" id="UP000273500"/>
    </source>
</evidence>
<dbReference type="AlphaFoldDB" id="A0A428KUN7"/>
<gene>
    <name evidence="1" type="ORF">EI291_06125</name>
</gene>
<dbReference type="EMBL" id="RWIT01000002">
    <property type="protein sequence ID" value="RSK50227.1"/>
    <property type="molecule type" value="Genomic_DNA"/>
</dbReference>
<dbReference type="RefSeq" id="WP_125418923.1">
    <property type="nucleotide sequence ID" value="NZ_RWIT01000002.1"/>
</dbReference>
<organism evidence="1 2">
    <name type="scientific">Hymenobacter rigui</name>
    <dbReference type="NCBI Taxonomy" id="334424"/>
    <lineage>
        <taxon>Bacteria</taxon>
        <taxon>Pseudomonadati</taxon>
        <taxon>Bacteroidota</taxon>
        <taxon>Cytophagia</taxon>
        <taxon>Cytophagales</taxon>
        <taxon>Hymenobacteraceae</taxon>
        <taxon>Hymenobacter</taxon>
    </lineage>
</organism>
<protein>
    <submittedName>
        <fullName evidence="1">Uncharacterized protein</fullName>
    </submittedName>
</protein>
<evidence type="ECO:0000313" key="1">
    <source>
        <dbReference type="EMBL" id="RSK50227.1"/>
    </source>
</evidence>
<name>A0A428KUN7_9BACT</name>